<dbReference type="GO" id="GO:0000160">
    <property type="term" value="P:phosphorelay signal transduction system"/>
    <property type="evidence" value="ECO:0007669"/>
    <property type="project" value="UniProtKB-KW"/>
</dbReference>
<gene>
    <name evidence="5" type="ORF">ENJ10_01270</name>
</gene>
<dbReference type="PROSITE" id="PS50110">
    <property type="entry name" value="RESPONSE_REGULATORY"/>
    <property type="match status" value="1"/>
</dbReference>
<name>A0A7V1LJU0_CALAY</name>
<dbReference type="PANTHER" id="PTHR45339">
    <property type="entry name" value="HYBRID SIGNAL TRANSDUCTION HISTIDINE KINASE J"/>
    <property type="match status" value="1"/>
</dbReference>
<keyword evidence="2" id="KW-0902">Two-component regulatory system</keyword>
<evidence type="ECO:0000313" key="5">
    <source>
        <dbReference type="EMBL" id="HED09295.1"/>
    </source>
</evidence>
<keyword evidence="1" id="KW-0597">Phosphoprotein</keyword>
<organism evidence="5">
    <name type="scientific">Caldithrix abyssi</name>
    <dbReference type="NCBI Taxonomy" id="187145"/>
    <lineage>
        <taxon>Bacteria</taxon>
        <taxon>Pseudomonadati</taxon>
        <taxon>Calditrichota</taxon>
        <taxon>Calditrichia</taxon>
        <taxon>Calditrichales</taxon>
        <taxon>Calditrichaceae</taxon>
        <taxon>Caldithrix</taxon>
    </lineage>
</organism>
<proteinExistence type="predicted"/>
<comment type="caution">
    <text evidence="5">The sequence shown here is derived from an EMBL/GenBank/DDBJ whole genome shotgun (WGS) entry which is preliminary data.</text>
</comment>
<feature type="domain" description="Response regulatory" evidence="4">
    <location>
        <begin position="1"/>
        <end position="61"/>
    </location>
</feature>
<evidence type="ECO:0000256" key="2">
    <source>
        <dbReference type="ARBA" id="ARBA00023012"/>
    </source>
</evidence>
<dbReference type="InterPro" id="IPR011006">
    <property type="entry name" value="CheY-like_superfamily"/>
</dbReference>
<comment type="caution">
    <text evidence="3">Lacks conserved residue(s) required for the propagation of feature annotation.</text>
</comment>
<dbReference type="Pfam" id="PF00072">
    <property type="entry name" value="Response_reg"/>
    <property type="match status" value="1"/>
</dbReference>
<dbReference type="InterPro" id="IPR001789">
    <property type="entry name" value="Sig_transdc_resp-reg_receiver"/>
</dbReference>
<sequence>MKYKRAACGSVRFPSSHTPIIALTAYALTSDKEKFLKAGLDDYLTKPIVEERLSRILSKWLK</sequence>
<dbReference type="SUPFAM" id="SSF52172">
    <property type="entry name" value="CheY-like"/>
    <property type="match status" value="1"/>
</dbReference>
<reference evidence="5" key="1">
    <citation type="journal article" date="2020" name="mSystems">
        <title>Genome- and Community-Level Interaction Insights into Carbon Utilization and Element Cycling Functions of Hydrothermarchaeota in Hydrothermal Sediment.</title>
        <authorList>
            <person name="Zhou Z."/>
            <person name="Liu Y."/>
            <person name="Xu W."/>
            <person name="Pan J."/>
            <person name="Luo Z.H."/>
            <person name="Li M."/>
        </authorList>
    </citation>
    <scope>NUCLEOTIDE SEQUENCE [LARGE SCALE GENOMIC DNA]</scope>
    <source>
        <strain evidence="5">HyVt-456</strain>
    </source>
</reference>
<dbReference type="Proteomes" id="UP000886005">
    <property type="component" value="Unassembled WGS sequence"/>
</dbReference>
<dbReference type="PANTHER" id="PTHR45339:SF1">
    <property type="entry name" value="HYBRID SIGNAL TRANSDUCTION HISTIDINE KINASE J"/>
    <property type="match status" value="1"/>
</dbReference>
<dbReference type="EMBL" id="DRLD01000033">
    <property type="protein sequence ID" value="HED09295.1"/>
    <property type="molecule type" value="Genomic_DNA"/>
</dbReference>
<accession>A0A7V1LJU0</accession>
<evidence type="ECO:0000256" key="3">
    <source>
        <dbReference type="PROSITE-ProRule" id="PRU00169"/>
    </source>
</evidence>
<protein>
    <submittedName>
        <fullName evidence="5">Response regulator</fullName>
    </submittedName>
</protein>
<evidence type="ECO:0000256" key="1">
    <source>
        <dbReference type="ARBA" id="ARBA00022553"/>
    </source>
</evidence>
<evidence type="ECO:0000259" key="4">
    <source>
        <dbReference type="PROSITE" id="PS50110"/>
    </source>
</evidence>
<dbReference type="Gene3D" id="3.40.50.2300">
    <property type="match status" value="1"/>
</dbReference>
<dbReference type="AlphaFoldDB" id="A0A7V1LJU0"/>